<dbReference type="PANTHER" id="PTHR47053:SF1">
    <property type="entry name" value="MUREIN DD-ENDOPEPTIDASE MEPH-RELATED"/>
    <property type="match status" value="1"/>
</dbReference>
<dbReference type="InterPro" id="IPR027017">
    <property type="entry name" value="P60_peptidase_YkfC"/>
</dbReference>
<reference evidence="7 8" key="1">
    <citation type="submission" date="2017-05" db="EMBL/GenBank/DDBJ databases">
        <authorList>
            <person name="Song R."/>
            <person name="Chenine A.L."/>
            <person name="Ruprecht R.M."/>
        </authorList>
    </citation>
    <scope>NUCLEOTIDE SEQUENCE [LARGE SCALE GENOMIC DNA]</scope>
    <source>
        <strain evidence="7">PD5205</strain>
    </source>
</reference>
<dbReference type="Gene3D" id="3.90.1720.10">
    <property type="entry name" value="endopeptidase domain like (from Nostoc punctiforme)"/>
    <property type="match status" value="1"/>
</dbReference>
<keyword evidence="2" id="KW-0645">Protease</keyword>
<evidence type="ECO:0000313" key="8">
    <source>
        <dbReference type="Proteomes" id="UP000195953"/>
    </source>
</evidence>
<keyword evidence="3" id="KW-0378">Hydrolase</keyword>
<dbReference type="PIRSF" id="PIRSF019015">
    <property type="entry name" value="P60_peptidase_YkfC"/>
    <property type="match status" value="1"/>
</dbReference>
<keyword evidence="4" id="KW-0788">Thiol protease</keyword>
<dbReference type="Pfam" id="PF12913">
    <property type="entry name" value="SH3_6"/>
    <property type="match status" value="1"/>
</dbReference>
<dbReference type="EMBL" id="LT853885">
    <property type="protein sequence ID" value="SMR05009.1"/>
    <property type="molecule type" value="Genomic_DNA"/>
</dbReference>
<evidence type="ECO:0000256" key="5">
    <source>
        <dbReference type="SAM" id="Phobius"/>
    </source>
</evidence>
<dbReference type="Proteomes" id="UP000195953">
    <property type="component" value="Chromosome 1"/>
</dbReference>
<evidence type="ECO:0000256" key="1">
    <source>
        <dbReference type="ARBA" id="ARBA00007074"/>
    </source>
</evidence>
<dbReference type="InterPro" id="IPR038765">
    <property type="entry name" value="Papain-like_cys_pep_sf"/>
</dbReference>
<feature type="domain" description="NlpC/P60" evidence="6">
    <location>
        <begin position="375"/>
        <end position="506"/>
    </location>
</feature>
<comment type="similarity">
    <text evidence="1">Belongs to the peptidase C40 family.</text>
</comment>
<feature type="transmembrane region" description="Helical" evidence="5">
    <location>
        <begin position="72"/>
        <end position="91"/>
    </location>
</feature>
<dbReference type="GO" id="GO:0006508">
    <property type="term" value="P:proteolysis"/>
    <property type="evidence" value="ECO:0007669"/>
    <property type="project" value="UniProtKB-KW"/>
</dbReference>
<evidence type="ECO:0000313" key="7">
    <source>
        <dbReference type="EMBL" id="SMR05009.1"/>
    </source>
</evidence>
<protein>
    <submittedName>
        <fullName evidence="7">NlpC/P60 family protein</fullName>
    </submittedName>
</protein>
<sequence length="534" mass="57691">MWNRATAPSPDGARHGIGIGIGIGIGMSTIYCQPCALLAGVDAGHSHIAQCFIGCRSLHPSRALFMPLSRHLLTLLLVVAAPCIAAAATRYTPVQQMAPFVIGDAQLTPDYWIQRSRTAQTPRMNAMQIAGFNTHLMRDDASMHDLWQLPETLPAADVRARIQALSATPMRALYDANGNAIAATRLEALRNALALDALPDQVTPRFALVVKRAALRTFPTSQRVFTSTDDHDIDRFQESALYPGTPVAVLHGSADGAWQFVLAANYAAWVATDQIAEGSRAEVLDYAQRGSRMIVTGAHVQTAYTPELPAGSALTLDMGTNLPLLSDWPPQQPVHGQLPLAAYVVQLPLRIADGRLQLVPALIPRAADVRIGPLPASDAALLRQAFKFLGERYGWGNDYDARDCSGFVLDVYRSLGIVLPRNTGDQARSPVLRRVPFDVRAPMPQRLQQLAQVQIGDLIYLPGHVMLVIGHERGAPWVIHDVAGANYRAADGSVQRARLNGVSVTPLLPLLASDGTPFIDNITGIHRIVPIGSP</sequence>
<evidence type="ECO:0000256" key="4">
    <source>
        <dbReference type="ARBA" id="ARBA00022807"/>
    </source>
</evidence>
<dbReference type="SUPFAM" id="SSF54001">
    <property type="entry name" value="Cysteine proteinases"/>
    <property type="match status" value="1"/>
</dbReference>
<keyword evidence="5" id="KW-1133">Transmembrane helix</keyword>
<dbReference type="InterPro" id="IPR039439">
    <property type="entry name" value="SH3b1_dom"/>
</dbReference>
<evidence type="ECO:0000259" key="6">
    <source>
        <dbReference type="PROSITE" id="PS51935"/>
    </source>
</evidence>
<keyword evidence="5" id="KW-0812">Transmembrane</keyword>
<proteinExistence type="inferred from homology"/>
<evidence type="ECO:0000256" key="3">
    <source>
        <dbReference type="ARBA" id="ARBA00022801"/>
    </source>
</evidence>
<dbReference type="PANTHER" id="PTHR47053">
    <property type="entry name" value="MUREIN DD-ENDOPEPTIDASE MEPH-RELATED"/>
    <property type="match status" value="1"/>
</dbReference>
<dbReference type="InterPro" id="IPR000064">
    <property type="entry name" value="NLP_P60_dom"/>
</dbReference>
<gene>
    <name evidence="7" type="ORF">PD5205_03737</name>
</gene>
<dbReference type="eggNOG" id="COG0791">
    <property type="taxonomic scope" value="Bacteria"/>
</dbReference>
<organism evidence="7 8">
    <name type="scientific">Xanthomonas fragariae</name>
    <dbReference type="NCBI Taxonomy" id="48664"/>
    <lineage>
        <taxon>Bacteria</taxon>
        <taxon>Pseudomonadati</taxon>
        <taxon>Pseudomonadota</taxon>
        <taxon>Gammaproteobacteria</taxon>
        <taxon>Lysobacterales</taxon>
        <taxon>Lysobacteraceae</taxon>
        <taxon>Xanthomonas</taxon>
    </lineage>
</organism>
<accession>A0A1Y6HNA2</accession>
<dbReference type="PROSITE" id="PS51935">
    <property type="entry name" value="NLPC_P60"/>
    <property type="match status" value="1"/>
</dbReference>
<evidence type="ECO:0000256" key="2">
    <source>
        <dbReference type="ARBA" id="ARBA00022670"/>
    </source>
</evidence>
<dbReference type="InterPro" id="IPR051202">
    <property type="entry name" value="Peptidase_C40"/>
</dbReference>
<dbReference type="GO" id="GO:0008234">
    <property type="term" value="F:cysteine-type peptidase activity"/>
    <property type="evidence" value="ECO:0007669"/>
    <property type="project" value="UniProtKB-KW"/>
</dbReference>
<name>A0A1Y6HNA2_9XANT</name>
<dbReference type="AlphaFoldDB" id="A0A1Y6HNA2"/>
<dbReference type="Pfam" id="PF00877">
    <property type="entry name" value="NLPC_P60"/>
    <property type="match status" value="1"/>
</dbReference>
<keyword evidence="5" id="KW-0472">Membrane</keyword>
<dbReference type="STRING" id="48664.BER92_18175"/>